<accession>A0A3S9SHA0</accession>
<evidence type="ECO:0000313" key="1">
    <source>
        <dbReference type="EMBL" id="AZR58915.1"/>
    </source>
</evidence>
<name>A0A3S9SHA0_EIKCO</name>
<reference evidence="1 2" key="1">
    <citation type="submission" date="2018-12" db="EMBL/GenBank/DDBJ databases">
        <title>Genome sequencing of Eikenella corrodens KCOM 3110 (= JS217).</title>
        <authorList>
            <person name="Koo J.-K."/>
            <person name="Park S.-N."/>
            <person name="Lim Y.K."/>
        </authorList>
    </citation>
    <scope>NUCLEOTIDE SEQUENCE [LARGE SCALE GENOMIC DNA]</scope>
    <source>
        <strain evidence="1 2">KCOM 3110</strain>
    </source>
</reference>
<evidence type="ECO:0000313" key="2">
    <source>
        <dbReference type="Proteomes" id="UP000282435"/>
    </source>
</evidence>
<gene>
    <name evidence="1" type="ORF">ELB75_02005</name>
</gene>
<dbReference type="AlphaFoldDB" id="A0A3S9SHA0"/>
<protein>
    <submittedName>
        <fullName evidence="1">Uncharacterized protein</fullName>
    </submittedName>
</protein>
<dbReference type="RefSeq" id="WP_126982517.1">
    <property type="nucleotide sequence ID" value="NZ_CP034670.1"/>
</dbReference>
<dbReference type="Proteomes" id="UP000282435">
    <property type="component" value="Chromosome"/>
</dbReference>
<sequence length="122" mass="14448">MIYTQDSNINITVENLENLYVLQDSDTKNNNFILFKDNLCWHQIYIDCSAIFIQPLDLDDLYSYMDDLSCFPLFEFKFKGSTRIEFHSKNSVLTIENPRIKINFLVMDDSFKKITLKLKEQA</sequence>
<dbReference type="EMBL" id="CP034670">
    <property type="protein sequence ID" value="AZR58915.1"/>
    <property type="molecule type" value="Genomic_DNA"/>
</dbReference>
<organism evidence="1 2">
    <name type="scientific">Eikenella corrodens</name>
    <dbReference type="NCBI Taxonomy" id="539"/>
    <lineage>
        <taxon>Bacteria</taxon>
        <taxon>Pseudomonadati</taxon>
        <taxon>Pseudomonadota</taxon>
        <taxon>Betaproteobacteria</taxon>
        <taxon>Neisseriales</taxon>
        <taxon>Neisseriaceae</taxon>
        <taxon>Eikenella</taxon>
    </lineage>
</organism>
<proteinExistence type="predicted"/>